<name>A0A414RDN1_9BACT</name>
<feature type="region of interest" description="Disordered" evidence="1">
    <location>
        <begin position="36"/>
        <end position="71"/>
    </location>
</feature>
<gene>
    <name evidence="2" type="ORF">DW653_07990</name>
</gene>
<accession>A0A414RDN1</accession>
<dbReference type="Proteomes" id="UP000283485">
    <property type="component" value="Unassembled WGS sequence"/>
</dbReference>
<comment type="caution">
    <text evidence="2">The sequence shown here is derived from an EMBL/GenBank/DDBJ whole genome shotgun (WGS) entry which is preliminary data.</text>
</comment>
<sequence length="71" mass="7851">MKNQEQKEYEAPQTTCLEVELEQGFMSASIFEDTNNQDDGVSITGHEVGNTGDYSDLGWDGEGNTNSTWSN</sequence>
<organism evidence="2 3">
    <name type="scientific">Phocaeicola plebeius</name>
    <dbReference type="NCBI Taxonomy" id="310297"/>
    <lineage>
        <taxon>Bacteria</taxon>
        <taxon>Pseudomonadati</taxon>
        <taxon>Bacteroidota</taxon>
        <taxon>Bacteroidia</taxon>
        <taxon>Bacteroidales</taxon>
        <taxon>Bacteroidaceae</taxon>
        <taxon>Phocaeicola</taxon>
    </lineage>
</organism>
<reference evidence="2 3" key="1">
    <citation type="submission" date="2018-08" db="EMBL/GenBank/DDBJ databases">
        <title>A genome reference for cultivated species of the human gut microbiota.</title>
        <authorList>
            <person name="Zou Y."/>
            <person name="Xue W."/>
            <person name="Luo G."/>
        </authorList>
    </citation>
    <scope>NUCLEOTIDE SEQUENCE [LARGE SCALE GENOMIC DNA]</scope>
    <source>
        <strain evidence="2 3">AM23-23</strain>
    </source>
</reference>
<dbReference type="AlphaFoldDB" id="A0A414RDN1"/>
<dbReference type="EMBL" id="QRHQ01000012">
    <property type="protein sequence ID" value="RHF91142.1"/>
    <property type="molecule type" value="Genomic_DNA"/>
</dbReference>
<evidence type="ECO:0000313" key="3">
    <source>
        <dbReference type="Proteomes" id="UP000283485"/>
    </source>
</evidence>
<evidence type="ECO:0000256" key="1">
    <source>
        <dbReference type="SAM" id="MobiDB-lite"/>
    </source>
</evidence>
<proteinExistence type="predicted"/>
<evidence type="ECO:0000313" key="2">
    <source>
        <dbReference type="EMBL" id="RHF91142.1"/>
    </source>
</evidence>
<protein>
    <submittedName>
        <fullName evidence="2">Uncharacterized protein</fullName>
    </submittedName>
</protein>
<dbReference type="RefSeq" id="WP_118028144.1">
    <property type="nucleotide sequence ID" value="NZ_CATVWJ010000016.1"/>
</dbReference>